<feature type="compositionally biased region" description="Basic and acidic residues" evidence="1">
    <location>
        <begin position="194"/>
        <end position="204"/>
    </location>
</feature>
<dbReference type="EnsemblMetazoa" id="XM_014388734.2">
    <property type="protein sequence ID" value="XP_014244220.1"/>
    <property type="gene ID" value="LOC106663691"/>
</dbReference>
<dbReference type="OMA" id="NDSIFAQ"/>
<dbReference type="RefSeq" id="XP_014244220.1">
    <property type="nucleotide sequence ID" value="XM_014388734.2"/>
</dbReference>
<proteinExistence type="predicted"/>
<reference evidence="2" key="1">
    <citation type="submission" date="2022-01" db="UniProtKB">
        <authorList>
            <consortium name="EnsemblMetazoa"/>
        </authorList>
    </citation>
    <scope>IDENTIFICATION</scope>
</reference>
<sequence>MESSIKPKTKLDHVDQASTCVVYKGKDTDIKKQIYNGTQQLLDLGPSSTKAGVDVIEQFRKDIQDDHLTEVFISKNDKINNSKTNSFCEDRGSNSTDDQKADVSLKRITSKDNQSKTGLDHEDQCSTRTVDQKADNLKVITSKDTQESKSYSDRDDQSYASTSDKKAHQLNRTTSKDRQSEADSDCDDQSSTSEGDKKVDDDLIRTTSRVTKSEADSVHDNQSTSSGDDKKADDDLKGTIRKSTQSDTDSCSTSSALIAISKDSQSSDSSQNDESSSSIENQKADDDLKGSTMETQSKSNEALDVQRSARMVDKKADDLTMENTDLNQDVQGSAGIVDKNSDLTKPASTVKLKIKTVSDYNDQASTSMSQKKADDFINSTIKHSQQRAEKDEVYEINFGLCPYPSPMLSVPINSRGSFKGEKNDSIFAQPVTPINYNNEIPNNVVNQQSNSKNVPNNMCSIEKEQEKHSDGFLERIKKKREFIRHSLFDESDDTKEMMLKVSTSKTTGKKDGIEVIYGQDSTRNEACCGNCGQTHNSIQPSREILKRMMRDHNLNFKIPLVFNMLDHTDSLGEINPDTNCCTFPGKNVKAEELLVYMKLKSEVLKDLRSSFDHAVRNSLNNSSHPGTPNQEQNQNILYIQKEPQNSKNTKRGQDKNT</sequence>
<feature type="region of interest" description="Disordered" evidence="1">
    <location>
        <begin position="83"/>
        <end position="308"/>
    </location>
</feature>
<accession>A0A8I6RDQ8</accession>
<name>A0A8I6RDQ8_CIMLE</name>
<feature type="compositionally biased region" description="Basic and acidic residues" evidence="1">
    <location>
        <begin position="144"/>
        <end position="167"/>
    </location>
</feature>
<dbReference type="GeneID" id="106663691"/>
<dbReference type="Proteomes" id="UP000494040">
    <property type="component" value="Unassembled WGS sequence"/>
</dbReference>
<dbReference type="AlphaFoldDB" id="A0A8I6RDQ8"/>
<evidence type="ECO:0000313" key="2">
    <source>
        <dbReference type="EnsemblMetazoa" id="XP_014244220.1"/>
    </source>
</evidence>
<feature type="compositionally biased region" description="Basic and acidic residues" evidence="1">
    <location>
        <begin position="88"/>
        <end position="136"/>
    </location>
</feature>
<evidence type="ECO:0000256" key="1">
    <source>
        <dbReference type="SAM" id="MobiDB-lite"/>
    </source>
</evidence>
<protein>
    <submittedName>
        <fullName evidence="2">Uncharacterized protein</fullName>
    </submittedName>
</protein>
<feature type="compositionally biased region" description="Low complexity" evidence="1">
    <location>
        <begin position="243"/>
        <end position="281"/>
    </location>
</feature>
<dbReference type="KEGG" id="clec:106663691"/>
<keyword evidence="3" id="KW-1185">Reference proteome</keyword>
<evidence type="ECO:0000313" key="3">
    <source>
        <dbReference type="Proteomes" id="UP000494040"/>
    </source>
</evidence>
<organism evidence="2 3">
    <name type="scientific">Cimex lectularius</name>
    <name type="common">Bed bug</name>
    <name type="synonym">Acanthia lectularia</name>
    <dbReference type="NCBI Taxonomy" id="79782"/>
    <lineage>
        <taxon>Eukaryota</taxon>
        <taxon>Metazoa</taxon>
        <taxon>Ecdysozoa</taxon>
        <taxon>Arthropoda</taxon>
        <taxon>Hexapoda</taxon>
        <taxon>Insecta</taxon>
        <taxon>Pterygota</taxon>
        <taxon>Neoptera</taxon>
        <taxon>Paraneoptera</taxon>
        <taxon>Hemiptera</taxon>
        <taxon>Heteroptera</taxon>
        <taxon>Panheteroptera</taxon>
        <taxon>Cimicomorpha</taxon>
        <taxon>Cimicidae</taxon>
        <taxon>Cimex</taxon>
    </lineage>
</organism>
<feature type="compositionally biased region" description="Basic and acidic residues" evidence="1">
    <location>
        <begin position="227"/>
        <end position="238"/>
    </location>
</feature>